<proteinExistence type="predicted"/>
<dbReference type="Gene3D" id="3.90.1070.10">
    <property type="match status" value="1"/>
</dbReference>
<dbReference type="GO" id="GO:0005829">
    <property type="term" value="C:cytosol"/>
    <property type="evidence" value="ECO:0007669"/>
    <property type="project" value="TreeGrafter"/>
</dbReference>
<dbReference type="InterPro" id="IPR023214">
    <property type="entry name" value="HAD_sf"/>
</dbReference>
<evidence type="ECO:0000313" key="1">
    <source>
        <dbReference type="EMBL" id="AXV08733.1"/>
    </source>
</evidence>
<sequence length="273" mass="27908">MDLDRHLATLPPPAIVYTDLDGTLLGANGSILADGDGRPTLDGVDALVRARRNGLLVVAVSGRRVADLRNDARLLGLDGAIAEAGTVRLVDGAARVSWGECPSDIASSPRAALVEVGALALVLDSFPGRIRVYSPWDDGRLGGVLLHGLVDTEDANARLAAAGMGWARLLDNGATGGWPDLDGVRAYHLIPRGVGKAAGVAADLADRGIDPRGAVAVGDSEEDLSIAEVVGTYVTVANGHGRVGGNRFVVEGSHGAGVALTIDAALAARTRQA</sequence>
<dbReference type="PANTHER" id="PTHR10000">
    <property type="entry name" value="PHOSPHOSERINE PHOSPHATASE"/>
    <property type="match status" value="1"/>
</dbReference>
<protein>
    <submittedName>
        <fullName evidence="1">Haloacid dehalogenase-like hydrolase, type 3</fullName>
    </submittedName>
</protein>
<dbReference type="KEGG" id="euz:DVS28_a4065"/>
<gene>
    <name evidence="1" type="ORF">DVS28_a4065</name>
</gene>
<evidence type="ECO:0000313" key="2">
    <source>
        <dbReference type="Proteomes" id="UP000264006"/>
    </source>
</evidence>
<name>A0A346Y2N6_9ACTN</name>
<keyword evidence="1" id="KW-0378">Hydrolase</keyword>
<dbReference type="SUPFAM" id="SSF56784">
    <property type="entry name" value="HAD-like"/>
    <property type="match status" value="1"/>
</dbReference>
<dbReference type="PANTHER" id="PTHR10000:SF8">
    <property type="entry name" value="HAD SUPERFAMILY HYDROLASE-LIKE, TYPE 3"/>
    <property type="match status" value="1"/>
</dbReference>
<dbReference type="GO" id="GO:0016791">
    <property type="term" value="F:phosphatase activity"/>
    <property type="evidence" value="ECO:0007669"/>
    <property type="project" value="TreeGrafter"/>
</dbReference>
<dbReference type="EMBL" id="CP031165">
    <property type="protein sequence ID" value="AXV08733.1"/>
    <property type="molecule type" value="Genomic_DNA"/>
</dbReference>
<dbReference type="Proteomes" id="UP000264006">
    <property type="component" value="Chromosome"/>
</dbReference>
<dbReference type="Gene3D" id="3.40.50.1000">
    <property type="entry name" value="HAD superfamily/HAD-like"/>
    <property type="match status" value="1"/>
</dbReference>
<dbReference type="Pfam" id="PF08282">
    <property type="entry name" value="Hydrolase_3"/>
    <property type="match status" value="1"/>
</dbReference>
<accession>A0A346Y2N6</accession>
<dbReference type="GO" id="GO:0000287">
    <property type="term" value="F:magnesium ion binding"/>
    <property type="evidence" value="ECO:0007669"/>
    <property type="project" value="TreeGrafter"/>
</dbReference>
<reference evidence="1 2" key="1">
    <citation type="submission" date="2018-09" db="EMBL/GenBank/DDBJ databases">
        <title>Complete genome sequence of Euzebya sp. DY32-46 isolated from seawater of Pacific Ocean.</title>
        <authorList>
            <person name="Xu L."/>
            <person name="Wu Y.-H."/>
            <person name="Xu X.-W."/>
        </authorList>
    </citation>
    <scope>NUCLEOTIDE SEQUENCE [LARGE SCALE GENOMIC DNA]</scope>
    <source>
        <strain evidence="1 2">DY32-46</strain>
    </source>
</reference>
<organism evidence="1 2">
    <name type="scientific">Euzebya pacifica</name>
    <dbReference type="NCBI Taxonomy" id="1608957"/>
    <lineage>
        <taxon>Bacteria</taxon>
        <taxon>Bacillati</taxon>
        <taxon>Actinomycetota</taxon>
        <taxon>Nitriliruptoria</taxon>
        <taxon>Euzebyales</taxon>
    </lineage>
</organism>
<dbReference type="RefSeq" id="WP_164710807.1">
    <property type="nucleotide sequence ID" value="NZ_CP031165.1"/>
</dbReference>
<dbReference type="InterPro" id="IPR036412">
    <property type="entry name" value="HAD-like_sf"/>
</dbReference>
<keyword evidence="2" id="KW-1185">Reference proteome</keyword>
<dbReference type="AlphaFoldDB" id="A0A346Y2N6"/>